<dbReference type="GO" id="GO:0003723">
    <property type="term" value="F:RNA binding"/>
    <property type="evidence" value="ECO:0007669"/>
    <property type="project" value="UniProtKB-UniRule"/>
</dbReference>
<dbReference type="PANTHER" id="PTHR35800:SF1">
    <property type="entry name" value="RNA-BINDING PROTEIN KHPB"/>
    <property type="match status" value="1"/>
</dbReference>
<dbReference type="HAMAP" id="MF_00867">
    <property type="entry name" value="KhpB"/>
    <property type="match status" value="1"/>
</dbReference>
<keyword evidence="3 6" id="KW-0133">Cell shape</keyword>
<gene>
    <name evidence="6" type="primary">khpB</name>
    <name evidence="6" type="synonym">eloR</name>
    <name evidence="9" type="ORF">HXM93_00390</name>
</gene>
<keyword evidence="5 6" id="KW-0961">Cell wall biogenesis/degradation</keyword>
<dbReference type="CDD" id="cd02414">
    <property type="entry name" value="KH-II_Jag"/>
    <property type="match status" value="1"/>
</dbReference>
<dbReference type="SMART" id="SM01245">
    <property type="entry name" value="Jag_N"/>
    <property type="match status" value="1"/>
</dbReference>
<organism evidence="9 10">
    <name type="scientific">Oribacterium parvum</name>
    <dbReference type="NCBI Taxonomy" id="1501329"/>
    <lineage>
        <taxon>Bacteria</taxon>
        <taxon>Bacillati</taxon>
        <taxon>Bacillota</taxon>
        <taxon>Clostridia</taxon>
        <taxon>Lachnospirales</taxon>
        <taxon>Lachnospiraceae</taxon>
        <taxon>Oribacterium</taxon>
    </lineage>
</organism>
<protein>
    <recommendedName>
        <fullName evidence="6">RNA-binding protein KhpB</fullName>
    </recommendedName>
    <alternativeName>
        <fullName evidence="6">RNA-binding protein EloR</fullName>
    </alternativeName>
</protein>
<comment type="subcellular location">
    <subcellularLocation>
        <location evidence="6">Cytoplasm</location>
    </subcellularLocation>
</comment>
<keyword evidence="4 6" id="KW-0143">Chaperone</keyword>
<sequence>MDKIRVSAKTMDEAITKATIQLHTTSDKISYTVLVQGSKGILGIGAKPWIIEAFPKEEGTEEEKPVETVMPSNDVKESRKEEKVEKAEKTEDKELSNETVTASENKKENFFKEKKQNNRKSETQKSFSRGGYDPIPAPRERKEDRRFEDNKAIENAVPEKREFHPLTEEEVAENKEKARQFLSSILSGMEMDVEMQMEFRENSNELYINLVGPDMGILIGKRGQTLDSLQYLCSLVLNKDHKEDYLRVKLDTEDYRKRREQTLRSLAKNIAYKVKKTRKPVNLEPMNPYERRIIHASLQNDSQVSTKSEGDDPFRHVVIFAKNGGKFRQDRRFKNRYSKENRAEN</sequence>
<keyword evidence="2 6" id="KW-0694">RNA-binding</keyword>
<dbReference type="PANTHER" id="PTHR35800">
    <property type="entry name" value="PROTEIN JAG"/>
    <property type="match status" value="1"/>
</dbReference>
<evidence type="ECO:0000256" key="4">
    <source>
        <dbReference type="ARBA" id="ARBA00023186"/>
    </source>
</evidence>
<dbReference type="GO" id="GO:0009252">
    <property type="term" value="P:peptidoglycan biosynthetic process"/>
    <property type="evidence" value="ECO:0007669"/>
    <property type="project" value="UniProtKB-UniRule"/>
</dbReference>
<evidence type="ECO:0000256" key="6">
    <source>
        <dbReference type="HAMAP-Rule" id="MF_00867"/>
    </source>
</evidence>
<reference evidence="9" key="1">
    <citation type="submission" date="2020-04" db="EMBL/GenBank/DDBJ databases">
        <title>Deep metagenomics examines the oral microbiome during advanced dental caries in children, revealing novel taxa and co-occurrences with host molecules.</title>
        <authorList>
            <person name="Baker J.L."/>
            <person name="Morton J.T."/>
            <person name="Dinis M."/>
            <person name="Alvarez R."/>
            <person name="Tran N.C."/>
            <person name="Knight R."/>
            <person name="Edlund A."/>
        </authorList>
    </citation>
    <scope>NUCLEOTIDE SEQUENCE</scope>
    <source>
        <strain evidence="9">JCVI_24_bin.2</strain>
    </source>
</reference>
<comment type="domain">
    <text evidence="6">Has an N-terminal Jag-N domain and 2 RNA-binding domains (KH and R3H).</text>
</comment>
<comment type="similarity">
    <text evidence="6">Belongs to the KhpB RNA-binding protein family.</text>
</comment>
<feature type="region of interest" description="Disordered" evidence="7">
    <location>
        <begin position="57"/>
        <end position="155"/>
    </location>
</feature>
<comment type="caution">
    <text evidence="9">The sequence shown here is derived from an EMBL/GenBank/DDBJ whole genome shotgun (WGS) entry which is preliminary data.</text>
</comment>
<feature type="compositionally biased region" description="Basic and acidic residues" evidence="7">
    <location>
        <begin position="104"/>
        <end position="123"/>
    </location>
</feature>
<dbReference type="InterPro" id="IPR036867">
    <property type="entry name" value="R3H_dom_sf"/>
</dbReference>
<dbReference type="Gene3D" id="3.30.300.20">
    <property type="match status" value="1"/>
</dbReference>
<dbReference type="AlphaFoldDB" id="A0A930DMB6"/>
<feature type="compositionally biased region" description="Basic and acidic residues" evidence="7">
    <location>
        <begin position="138"/>
        <end position="155"/>
    </location>
</feature>
<dbReference type="InterPro" id="IPR015946">
    <property type="entry name" value="KH_dom-like_a/b"/>
</dbReference>
<dbReference type="GO" id="GO:0071555">
    <property type="term" value="P:cell wall organization"/>
    <property type="evidence" value="ECO:0007669"/>
    <property type="project" value="UniProtKB-KW"/>
</dbReference>
<comment type="caution">
    <text evidence="6">Lacks conserved residue(s) required for the propagation of feature annotation.</text>
</comment>
<comment type="function">
    <text evidence="6">A probable RNA chaperone. Forms a complex with KhpA which binds to cellular RNA and controls its expression. Plays a role in peptidoglycan (PG) homeostasis and cell length regulation.</text>
</comment>
<dbReference type="PROSITE" id="PS51061">
    <property type="entry name" value="R3H"/>
    <property type="match status" value="1"/>
</dbReference>
<dbReference type="InterPro" id="IPR038008">
    <property type="entry name" value="Jag_KH"/>
</dbReference>
<evidence type="ECO:0000256" key="7">
    <source>
        <dbReference type="SAM" id="MobiDB-lite"/>
    </source>
</evidence>
<evidence type="ECO:0000256" key="5">
    <source>
        <dbReference type="ARBA" id="ARBA00023316"/>
    </source>
</evidence>
<evidence type="ECO:0000313" key="9">
    <source>
        <dbReference type="EMBL" id="MBF1282980.1"/>
    </source>
</evidence>
<keyword evidence="1 6" id="KW-0963">Cytoplasm</keyword>
<evidence type="ECO:0000256" key="1">
    <source>
        <dbReference type="ARBA" id="ARBA00022490"/>
    </source>
</evidence>
<accession>A0A930DMB6</accession>
<dbReference type="Pfam" id="PF13083">
    <property type="entry name" value="KH_KhpA-B"/>
    <property type="match status" value="1"/>
</dbReference>
<dbReference type="EMBL" id="JABZRD010000012">
    <property type="protein sequence ID" value="MBF1282980.1"/>
    <property type="molecule type" value="Genomic_DNA"/>
</dbReference>
<dbReference type="InterPro" id="IPR034079">
    <property type="entry name" value="R3H_KhpB"/>
</dbReference>
<evidence type="ECO:0000259" key="8">
    <source>
        <dbReference type="PROSITE" id="PS51061"/>
    </source>
</evidence>
<dbReference type="Pfam" id="PF14804">
    <property type="entry name" value="Jag_N"/>
    <property type="match status" value="1"/>
</dbReference>
<evidence type="ECO:0000313" key="10">
    <source>
        <dbReference type="Proteomes" id="UP000709351"/>
    </source>
</evidence>
<name>A0A930DMB6_9FIRM</name>
<comment type="subunit">
    <text evidence="6">Forms a complex with KhpA.</text>
</comment>
<dbReference type="InterPro" id="IPR032782">
    <property type="entry name" value="KhpB_N"/>
</dbReference>
<proteinExistence type="inferred from homology"/>
<dbReference type="SMART" id="SM00393">
    <property type="entry name" value="R3H"/>
    <property type="match status" value="1"/>
</dbReference>
<dbReference type="NCBIfam" id="NF041568">
    <property type="entry name" value="Jag_EloR"/>
    <property type="match status" value="1"/>
</dbReference>
<dbReference type="Gene3D" id="3.30.30.80">
    <property type="entry name" value="probable RNA-binding protein from clostridium symbiosum atcc 14940"/>
    <property type="match status" value="1"/>
</dbReference>
<dbReference type="Pfam" id="PF01424">
    <property type="entry name" value="R3H"/>
    <property type="match status" value="1"/>
</dbReference>
<evidence type="ECO:0000256" key="3">
    <source>
        <dbReference type="ARBA" id="ARBA00022960"/>
    </source>
</evidence>
<dbReference type="Proteomes" id="UP000709351">
    <property type="component" value="Unassembled WGS sequence"/>
</dbReference>
<dbReference type="Gene3D" id="3.30.1370.50">
    <property type="entry name" value="R3H-like domain"/>
    <property type="match status" value="1"/>
</dbReference>
<dbReference type="InterPro" id="IPR039247">
    <property type="entry name" value="KhpB"/>
</dbReference>
<evidence type="ECO:0000256" key="2">
    <source>
        <dbReference type="ARBA" id="ARBA00022884"/>
    </source>
</evidence>
<dbReference type="CDD" id="cd02644">
    <property type="entry name" value="R3H_jag"/>
    <property type="match status" value="1"/>
</dbReference>
<feature type="domain" description="R3H" evidence="8">
    <location>
        <begin position="257"/>
        <end position="323"/>
    </location>
</feature>
<dbReference type="InterPro" id="IPR038247">
    <property type="entry name" value="Jag_N_dom_sf"/>
</dbReference>
<dbReference type="InterPro" id="IPR001374">
    <property type="entry name" value="R3H_dom"/>
</dbReference>
<dbReference type="SUPFAM" id="SSF82708">
    <property type="entry name" value="R3H domain"/>
    <property type="match status" value="1"/>
</dbReference>
<feature type="compositionally biased region" description="Basic and acidic residues" evidence="7">
    <location>
        <begin position="57"/>
        <end position="66"/>
    </location>
</feature>
<feature type="compositionally biased region" description="Basic and acidic residues" evidence="7">
    <location>
        <begin position="74"/>
        <end position="96"/>
    </location>
</feature>
<dbReference type="GO" id="GO:0005737">
    <property type="term" value="C:cytoplasm"/>
    <property type="evidence" value="ECO:0007669"/>
    <property type="project" value="UniProtKB-SubCell"/>
</dbReference>
<dbReference type="GO" id="GO:0008360">
    <property type="term" value="P:regulation of cell shape"/>
    <property type="evidence" value="ECO:0007669"/>
    <property type="project" value="UniProtKB-KW"/>
</dbReference>